<reference evidence="1" key="1">
    <citation type="journal article" date="2015" name="Nature">
        <title>Complex archaea that bridge the gap between prokaryotes and eukaryotes.</title>
        <authorList>
            <person name="Spang A."/>
            <person name="Saw J.H."/>
            <person name="Jorgensen S.L."/>
            <person name="Zaremba-Niedzwiedzka K."/>
            <person name="Martijn J."/>
            <person name="Lind A.E."/>
            <person name="van Eijk R."/>
            <person name="Schleper C."/>
            <person name="Guy L."/>
            <person name="Ettema T.J."/>
        </authorList>
    </citation>
    <scope>NUCLEOTIDE SEQUENCE</scope>
</reference>
<comment type="caution">
    <text evidence="1">The sequence shown here is derived from an EMBL/GenBank/DDBJ whole genome shotgun (WGS) entry which is preliminary data.</text>
</comment>
<accession>A0A0F9U616</accession>
<gene>
    <name evidence="1" type="ORF">LCGC14_0305660</name>
</gene>
<sequence>MKINPEDEFRVSCTFVCKCKKAKGWIAAGRITTPCPNCGRKYSGFYSPKKMQILAKEIE</sequence>
<organism evidence="1">
    <name type="scientific">marine sediment metagenome</name>
    <dbReference type="NCBI Taxonomy" id="412755"/>
    <lineage>
        <taxon>unclassified sequences</taxon>
        <taxon>metagenomes</taxon>
        <taxon>ecological metagenomes</taxon>
    </lineage>
</organism>
<name>A0A0F9U616_9ZZZZ</name>
<dbReference type="AlphaFoldDB" id="A0A0F9U616"/>
<protein>
    <submittedName>
        <fullName evidence="1">Uncharacterized protein</fullName>
    </submittedName>
</protein>
<proteinExistence type="predicted"/>
<dbReference type="EMBL" id="LAZR01000195">
    <property type="protein sequence ID" value="KKN82742.1"/>
    <property type="molecule type" value="Genomic_DNA"/>
</dbReference>
<evidence type="ECO:0000313" key="1">
    <source>
        <dbReference type="EMBL" id="KKN82742.1"/>
    </source>
</evidence>